<gene>
    <name evidence="2" type="ORF">MNBD_GAMMA01-2</name>
</gene>
<dbReference type="EMBL" id="UOEW01000055">
    <property type="protein sequence ID" value="VAW34055.1"/>
    <property type="molecule type" value="Genomic_DNA"/>
</dbReference>
<feature type="transmembrane region" description="Helical" evidence="1">
    <location>
        <begin position="85"/>
        <end position="104"/>
    </location>
</feature>
<keyword evidence="1" id="KW-0812">Transmembrane</keyword>
<dbReference type="AlphaFoldDB" id="A0A3B0USJ6"/>
<dbReference type="PANTHER" id="PTHR12558">
    <property type="entry name" value="CELL DIVISION CYCLE 16,23,27"/>
    <property type="match status" value="1"/>
</dbReference>
<keyword evidence="1" id="KW-1133">Transmembrane helix</keyword>
<sequence length="791" mass="89404">MTPMTHKRNLFAEIIARRVPHIMGMYIAAVWIAVEIADWMSDRFTISAQFSPYVFVGMLTFLPSIIMLAWGHGRPGKDSWSKLELSWIPINIAISIFAINVLVMPQQVDLVQETNNIIQTASTAPINTAIDQSEIKPNSSQSVLSFFWQNKTGNKSLDWLGYGSSWLFSQDLKRTPMLSVQTPYDSTKVFSQIINKGFKQAVDVPLPLALQIAKNLSKKWFLLGSFKQVDSNIEFTAKLYATDSGILAKELIIEHKNWLAALDEISYKIGAFLLESNHENKNIIPDLAIQDHTSNNIDAIKHLILAKNRVAFDNDYTAAIKELELAINLDESFAVAHVLASSYYQAQGDFPKALEHSELALSLDYKLYAETAYALKATLYSMSGEHKKALLVIENWATVFPKSTVALTTLGRSYLMLENRLDQAKEVYEKLSSIEGGEQKSLINLGKIYRLQDEQEKTIAVLEQYLAANPQKVQAYLELADAYKQFSLFGKSKQMYEQASIIGSKDFIAEIGIAKTIAALGNYQLALQQLEGLLKDSKSDQQQVNLLSAIIEILTQTGQINAALAIYDLMQKPAKNVLSPLSYLFMLDGGKIQLLVLQAKYSEAINNTKNIQQTSKPPFDDLASLHYLYIYSAMDNRARYKQVLREFIEFLESFPIPFYNQFVIAWQAKVAYWDNDLDLSVELLSQAIAESKQSIMGLYTYQIVDELIYSKSLVLFEQQKYTAADSELDFILNRSPLFAKAHYLKAKIYIQQGNSKQAQLSIQQANKIWQYADADFVDYQALKQLQNDTNP</sequence>
<evidence type="ECO:0008006" key="3">
    <source>
        <dbReference type="Google" id="ProtNLM"/>
    </source>
</evidence>
<dbReference type="Pfam" id="PF13181">
    <property type="entry name" value="TPR_8"/>
    <property type="match status" value="1"/>
</dbReference>
<keyword evidence="1" id="KW-0472">Membrane</keyword>
<name>A0A3B0USJ6_9ZZZZ</name>
<reference evidence="2" key="1">
    <citation type="submission" date="2018-06" db="EMBL/GenBank/DDBJ databases">
        <authorList>
            <person name="Zhirakovskaya E."/>
        </authorList>
    </citation>
    <scope>NUCLEOTIDE SEQUENCE</scope>
</reference>
<dbReference type="Gene3D" id="1.25.40.10">
    <property type="entry name" value="Tetratricopeptide repeat domain"/>
    <property type="match status" value="2"/>
</dbReference>
<organism evidence="2">
    <name type="scientific">hydrothermal vent metagenome</name>
    <dbReference type="NCBI Taxonomy" id="652676"/>
    <lineage>
        <taxon>unclassified sequences</taxon>
        <taxon>metagenomes</taxon>
        <taxon>ecological metagenomes</taxon>
    </lineage>
</organism>
<feature type="transmembrane region" description="Helical" evidence="1">
    <location>
        <begin position="53"/>
        <end position="73"/>
    </location>
</feature>
<feature type="transmembrane region" description="Helical" evidence="1">
    <location>
        <begin position="21"/>
        <end position="41"/>
    </location>
</feature>
<accession>A0A3B0USJ6</accession>
<dbReference type="PANTHER" id="PTHR12558:SF13">
    <property type="entry name" value="CELL DIVISION CYCLE PROTEIN 27 HOMOLOG"/>
    <property type="match status" value="1"/>
</dbReference>
<protein>
    <recommendedName>
        <fullName evidence="3">Tetratricopeptide repeat protein</fullName>
    </recommendedName>
</protein>
<proteinExistence type="predicted"/>
<dbReference type="InterPro" id="IPR011990">
    <property type="entry name" value="TPR-like_helical_dom_sf"/>
</dbReference>
<evidence type="ECO:0000256" key="1">
    <source>
        <dbReference type="SAM" id="Phobius"/>
    </source>
</evidence>
<dbReference type="SUPFAM" id="SSF48452">
    <property type="entry name" value="TPR-like"/>
    <property type="match status" value="3"/>
</dbReference>
<dbReference type="InterPro" id="IPR019734">
    <property type="entry name" value="TPR_rpt"/>
</dbReference>
<evidence type="ECO:0000313" key="2">
    <source>
        <dbReference type="EMBL" id="VAW34055.1"/>
    </source>
</evidence>
<dbReference type="SMART" id="SM00028">
    <property type="entry name" value="TPR"/>
    <property type="match status" value="6"/>
</dbReference>